<dbReference type="Proteomes" id="UP001060085">
    <property type="component" value="Linkage Group LG05"/>
</dbReference>
<sequence>MKTRVLFFCYLLLFNYNFGILRSEETKKNKFRDREATDDALGYPNLDEDDLLNTQCPQQLELRWQTEVSSSIYAAPLIADINSDGKLEVVVPSFVHYLEVLEGSDGDKVPGWPAFHQSTVHSSPLLYDIDKDGVREIALATYNGEVLFFRVSGYMMSDKLEIPRMKVKKDWHVGLHPDPVDRSHPDVHDDQLIQEALDAMAPPHQETINTSHSTPAEVHQETLNSSTSVPEEVQNSALNSSNVENLRQNNNSQIDGKIEMPKDTSNTSLGSGSETSTNAGNGTTTGRRLLQDNSSRGSGDAGSQSEANSNQEFHAATVENDGGLEEEADSSFDLFRDNEVDDQYGYDYDDYIDDNLWGDEEWTESAHETAENFVHIDAHVLCTPVIADIDNDGVSEMVVAVSYFFDHEYYDNPEHLKELGDIDIGKYVAGGIVVFNLDTKQVKWSVQLDLSTDNGNFRAYIYSSPTVVDLDGDGNMDILVGTSFGLFYVLDHKGKVRDKFPLEMAEIQGAVVAADINDDGKIELVTTDTHGNIAAWTSQGKEIWEQHLKSLVPQGPSVGDVDGDGHTDIVVPTLSGNIYVLNGKDGSFLRPYPYRTHGRVMNQVLLVDLSKRGEKKKGLTIVTTSFDGYLYLIDGPTSCADVVDIGETSYSMVLADNVDGGDDLDLIVTTMNGNVFCFSTAAPHHPLKAWRSHNQGRNNVAYRHNRQGIYVTQPSRAFRDEEGKSFWIDVEIVDKYRFPSGSQAPYNVSVSLLVPGNYQGERTIKQNHIFNQQGVHRIKLPTVGVRTVGTVLVEMVDKNGIHFSDEFALTFHIHYYKLLKWLLVLPMLGVFGILVILRPQEAMPLPSFSRNTDL</sequence>
<evidence type="ECO:0000313" key="1">
    <source>
        <dbReference type="EMBL" id="KAI5663665.1"/>
    </source>
</evidence>
<reference evidence="2" key="1">
    <citation type="journal article" date="2023" name="Nat. Plants">
        <title>Single-cell RNA sequencing provides a high-resolution roadmap for understanding the multicellular compartmentation of specialized metabolism.</title>
        <authorList>
            <person name="Sun S."/>
            <person name="Shen X."/>
            <person name="Li Y."/>
            <person name="Li Y."/>
            <person name="Wang S."/>
            <person name="Li R."/>
            <person name="Zhang H."/>
            <person name="Shen G."/>
            <person name="Guo B."/>
            <person name="Wei J."/>
            <person name="Xu J."/>
            <person name="St-Pierre B."/>
            <person name="Chen S."/>
            <person name="Sun C."/>
        </authorList>
    </citation>
    <scope>NUCLEOTIDE SEQUENCE [LARGE SCALE GENOMIC DNA]</scope>
</reference>
<organism evidence="1 2">
    <name type="scientific">Catharanthus roseus</name>
    <name type="common">Madagascar periwinkle</name>
    <name type="synonym">Vinca rosea</name>
    <dbReference type="NCBI Taxonomy" id="4058"/>
    <lineage>
        <taxon>Eukaryota</taxon>
        <taxon>Viridiplantae</taxon>
        <taxon>Streptophyta</taxon>
        <taxon>Embryophyta</taxon>
        <taxon>Tracheophyta</taxon>
        <taxon>Spermatophyta</taxon>
        <taxon>Magnoliopsida</taxon>
        <taxon>eudicotyledons</taxon>
        <taxon>Gunneridae</taxon>
        <taxon>Pentapetalae</taxon>
        <taxon>asterids</taxon>
        <taxon>lamiids</taxon>
        <taxon>Gentianales</taxon>
        <taxon>Apocynaceae</taxon>
        <taxon>Rauvolfioideae</taxon>
        <taxon>Vinceae</taxon>
        <taxon>Catharanthinae</taxon>
        <taxon>Catharanthus</taxon>
    </lineage>
</organism>
<comment type="caution">
    <text evidence="1">The sequence shown here is derived from an EMBL/GenBank/DDBJ whole genome shotgun (WGS) entry which is preliminary data.</text>
</comment>
<dbReference type="EMBL" id="CM044705">
    <property type="protein sequence ID" value="KAI5663665.1"/>
    <property type="molecule type" value="Genomic_DNA"/>
</dbReference>
<gene>
    <name evidence="1" type="ORF">M9H77_22988</name>
</gene>
<protein>
    <submittedName>
        <fullName evidence="1">Uncharacterized protein</fullName>
    </submittedName>
</protein>
<evidence type="ECO:0000313" key="2">
    <source>
        <dbReference type="Proteomes" id="UP001060085"/>
    </source>
</evidence>
<accession>A0ACC0ATR9</accession>
<keyword evidence="2" id="KW-1185">Reference proteome</keyword>
<proteinExistence type="predicted"/>
<name>A0ACC0ATR9_CATRO</name>